<sequence>MARDTVDNCYQCASYQVCFIRKGIDDLLDTGHHKEIVGGKSVLDNSIPLLFFRQLASICKIKEKGK</sequence>
<gene>
    <name evidence="1" type="ORF">MM415A02550_0009</name>
</gene>
<organism evidence="1">
    <name type="scientific">viral metagenome</name>
    <dbReference type="NCBI Taxonomy" id="1070528"/>
    <lineage>
        <taxon>unclassified sequences</taxon>
        <taxon>metagenomes</taxon>
        <taxon>organismal metagenomes</taxon>
    </lineage>
</organism>
<name>A0A6M3JS81_9ZZZZ</name>
<protein>
    <submittedName>
        <fullName evidence="1">Uncharacterized protein</fullName>
    </submittedName>
</protein>
<reference evidence="1" key="1">
    <citation type="submission" date="2020-03" db="EMBL/GenBank/DDBJ databases">
        <title>The deep terrestrial virosphere.</title>
        <authorList>
            <person name="Holmfeldt K."/>
            <person name="Nilsson E."/>
            <person name="Simone D."/>
            <person name="Lopez-Fernandez M."/>
            <person name="Wu X."/>
            <person name="de Brujin I."/>
            <person name="Lundin D."/>
            <person name="Andersson A."/>
            <person name="Bertilsson S."/>
            <person name="Dopson M."/>
        </authorList>
    </citation>
    <scope>NUCLEOTIDE SEQUENCE</scope>
    <source>
        <strain evidence="1">MM415A02550</strain>
    </source>
</reference>
<accession>A0A6M3JS81</accession>
<dbReference type="AlphaFoldDB" id="A0A6M3JS81"/>
<dbReference type="EMBL" id="MT141990">
    <property type="protein sequence ID" value="QJA72949.1"/>
    <property type="molecule type" value="Genomic_DNA"/>
</dbReference>
<evidence type="ECO:0000313" key="1">
    <source>
        <dbReference type="EMBL" id="QJA72949.1"/>
    </source>
</evidence>
<proteinExistence type="predicted"/>